<keyword evidence="2" id="KW-1185">Reference proteome</keyword>
<reference evidence="1" key="2">
    <citation type="submission" date="2020-09" db="EMBL/GenBank/DDBJ databases">
        <authorList>
            <person name="Sun Q."/>
            <person name="Kim S."/>
        </authorList>
    </citation>
    <scope>NUCLEOTIDE SEQUENCE</scope>
    <source>
        <strain evidence="1">KCTC 23310</strain>
    </source>
</reference>
<evidence type="ECO:0008006" key="3">
    <source>
        <dbReference type="Google" id="ProtNLM"/>
    </source>
</evidence>
<sequence>MALDYRIGALWIGGDLSFLEQLCLKSFVDVGHEVILYTYEGVTNAPEGVKQVDASDILPQTGFLRHERTGSPALHSDLFRYHMLAKQDHMIWADTDAYCVKPFTTETGHYYAWESDHGLNGGVLGLPQDSATLAALLDFTREEFPVPEWYDEATKAKIRRSHETGQPMHVSEMKWGVWGPHALTHFLKKTGEVEHALPMHVLYPFAYGDRQLMLRPGLDASQFVKPDTTSIHFYGRRMRARVLEREPGGIPRPQTVIGKLLKKHKIDPKLAPIKPRGTVDLTDGDE</sequence>
<reference evidence="1" key="1">
    <citation type="journal article" date="2014" name="Int. J. Syst. Evol. Microbiol.">
        <title>Complete genome sequence of Corynebacterium casei LMG S-19264T (=DSM 44701T), isolated from a smear-ripened cheese.</title>
        <authorList>
            <consortium name="US DOE Joint Genome Institute (JGI-PGF)"/>
            <person name="Walter F."/>
            <person name="Albersmeier A."/>
            <person name="Kalinowski J."/>
            <person name="Ruckert C."/>
        </authorList>
    </citation>
    <scope>NUCLEOTIDE SEQUENCE</scope>
    <source>
        <strain evidence="1">KCTC 23310</strain>
    </source>
</reference>
<dbReference type="EMBL" id="BMYJ01000006">
    <property type="protein sequence ID" value="GHC57925.1"/>
    <property type="molecule type" value="Genomic_DNA"/>
</dbReference>
<evidence type="ECO:0000313" key="2">
    <source>
        <dbReference type="Proteomes" id="UP000638981"/>
    </source>
</evidence>
<proteinExistence type="predicted"/>
<organism evidence="1 2">
    <name type="scientific">Neogemmobacter tilapiae</name>
    <dbReference type="NCBI Taxonomy" id="875041"/>
    <lineage>
        <taxon>Bacteria</taxon>
        <taxon>Pseudomonadati</taxon>
        <taxon>Pseudomonadota</taxon>
        <taxon>Alphaproteobacteria</taxon>
        <taxon>Rhodobacterales</taxon>
        <taxon>Paracoccaceae</taxon>
        <taxon>Neogemmobacter</taxon>
    </lineage>
</organism>
<protein>
    <recommendedName>
        <fullName evidence="3">Alpha 1,4-glycosyltransferase domain-containing protein</fullName>
    </recommendedName>
</protein>
<name>A0A918TPL7_9RHOB</name>
<dbReference type="Proteomes" id="UP000638981">
    <property type="component" value="Unassembled WGS sequence"/>
</dbReference>
<dbReference type="RefSeq" id="WP_189411703.1">
    <property type="nucleotide sequence ID" value="NZ_BMYJ01000006.1"/>
</dbReference>
<gene>
    <name evidence="1" type="ORF">GCM10007315_21820</name>
</gene>
<evidence type="ECO:0000313" key="1">
    <source>
        <dbReference type="EMBL" id="GHC57925.1"/>
    </source>
</evidence>
<accession>A0A918TPL7</accession>
<dbReference type="AlphaFoldDB" id="A0A918TPL7"/>
<comment type="caution">
    <text evidence="1">The sequence shown here is derived from an EMBL/GenBank/DDBJ whole genome shotgun (WGS) entry which is preliminary data.</text>
</comment>
<dbReference type="SUPFAM" id="SSF53448">
    <property type="entry name" value="Nucleotide-diphospho-sugar transferases"/>
    <property type="match status" value="1"/>
</dbReference>
<dbReference type="Gene3D" id="3.90.550.20">
    <property type="match status" value="1"/>
</dbReference>
<dbReference type="InterPro" id="IPR029044">
    <property type="entry name" value="Nucleotide-diphossugar_trans"/>
</dbReference>